<organism evidence="1 2">
    <name type="scientific">Lentibacillus cibarius</name>
    <dbReference type="NCBI Taxonomy" id="2583219"/>
    <lineage>
        <taxon>Bacteria</taxon>
        <taxon>Bacillati</taxon>
        <taxon>Bacillota</taxon>
        <taxon>Bacilli</taxon>
        <taxon>Bacillales</taxon>
        <taxon>Bacillaceae</taxon>
        <taxon>Lentibacillus</taxon>
    </lineage>
</organism>
<comment type="caution">
    <text evidence="1">The sequence shown here is derived from an EMBL/GenBank/DDBJ whole genome shotgun (WGS) entry which is preliminary data.</text>
</comment>
<reference evidence="1 2" key="1">
    <citation type="submission" date="2019-05" db="EMBL/GenBank/DDBJ databases">
        <title>Genomic analysis of Lentibacillus sp. NKC220-2.</title>
        <authorList>
            <person name="Oh Y.J."/>
        </authorList>
    </citation>
    <scope>NUCLEOTIDE SEQUENCE [LARGE SCALE GENOMIC DNA]</scope>
    <source>
        <strain evidence="1 2">NKC220-2</strain>
    </source>
</reference>
<protein>
    <submittedName>
        <fullName evidence="1">DUF2953 domain-containing protein</fullName>
    </submittedName>
</protein>
<dbReference type="InterPro" id="IPR021338">
    <property type="entry name" value="DUF2953"/>
</dbReference>
<name>A0A5S3QH13_9BACI</name>
<proteinExistence type="predicted"/>
<dbReference type="Pfam" id="PF11167">
    <property type="entry name" value="DUF2953"/>
    <property type="match status" value="1"/>
</dbReference>
<evidence type="ECO:0000313" key="2">
    <source>
        <dbReference type="Proteomes" id="UP000306980"/>
    </source>
</evidence>
<accession>A0A5S3QH13</accession>
<dbReference type="AlphaFoldDB" id="A0A5S3QH13"/>
<dbReference type="OrthoDB" id="1683589at2"/>
<evidence type="ECO:0000313" key="1">
    <source>
        <dbReference type="EMBL" id="TMN21180.1"/>
    </source>
</evidence>
<gene>
    <name evidence="1" type="ORF">FFL34_02935</name>
</gene>
<dbReference type="Proteomes" id="UP000306980">
    <property type="component" value="Unassembled WGS sequence"/>
</dbReference>
<sequence>MIIGLIIIVFLIVCMILLYSNLKIVCSVTLNQEEQTLYLAVYLYRIRLMKRSIDLTEEPVPEQSFQETLTIIHKFSKNFSEKMKDVNTAVSVVLKRIRFHSISWKTDVGTGKADTTGMVTGGIWGMKGMVIGLLTSKSTLVTEPSIVVTPFFNQRKISSVFDCMITIRVGQAIYAFLKFIRKLPGKREAIT</sequence>
<dbReference type="EMBL" id="VCIA01000001">
    <property type="protein sequence ID" value="TMN21180.1"/>
    <property type="molecule type" value="Genomic_DNA"/>
</dbReference>